<dbReference type="Proteomes" id="UP000657385">
    <property type="component" value="Unassembled WGS sequence"/>
</dbReference>
<protein>
    <submittedName>
        <fullName evidence="2">Alpha/beta fold hydrolase</fullName>
    </submittedName>
</protein>
<dbReference type="EMBL" id="JADPRT010000026">
    <property type="protein sequence ID" value="MBF9073788.1"/>
    <property type="molecule type" value="Genomic_DNA"/>
</dbReference>
<proteinExistence type="predicted"/>
<evidence type="ECO:0000313" key="2">
    <source>
        <dbReference type="EMBL" id="MBF9073788.1"/>
    </source>
</evidence>
<feature type="domain" description="AB hydrolase-1" evidence="1">
    <location>
        <begin position="29"/>
        <end position="145"/>
    </location>
</feature>
<dbReference type="GO" id="GO:0016787">
    <property type="term" value="F:hydrolase activity"/>
    <property type="evidence" value="ECO:0007669"/>
    <property type="project" value="UniProtKB-KW"/>
</dbReference>
<sequence>MIQGAREHRVVTDDGVELAVVEAGDPVRPTLWFLHGYPDCREVWEPVMARLAADYHVVAYDTRGAGRSSAPPPRRRHYALARLEEDFLTVLDELAPYGPVHLVGHGWGSAQGWEFVTSPRLQGGLASFTSISGPCLDHAALWARDRLRHPTPANLWALAEQGAWLYRASLYSCAPKPLEQRLAHVPVQVVLPEHDPYLSSRLYQDIDRWTPVLHRRTVDAGDRLPLTRPAQVAEWVAEFVDKVRVGSIPSVKRVDHVKEARAS</sequence>
<dbReference type="Pfam" id="PF00561">
    <property type="entry name" value="Abhydrolase_1"/>
    <property type="match status" value="1"/>
</dbReference>
<dbReference type="AlphaFoldDB" id="A0A931FHM6"/>
<gene>
    <name evidence="2" type="ORF">I2501_37820</name>
</gene>
<dbReference type="PANTHER" id="PTHR43329">
    <property type="entry name" value="EPOXIDE HYDROLASE"/>
    <property type="match status" value="1"/>
</dbReference>
<organism evidence="2 3">
    <name type="scientific">Streptacidiphilus fuscans</name>
    <dbReference type="NCBI Taxonomy" id="2789292"/>
    <lineage>
        <taxon>Bacteria</taxon>
        <taxon>Bacillati</taxon>
        <taxon>Actinomycetota</taxon>
        <taxon>Actinomycetes</taxon>
        <taxon>Kitasatosporales</taxon>
        <taxon>Streptomycetaceae</taxon>
        <taxon>Streptacidiphilus</taxon>
    </lineage>
</organism>
<evidence type="ECO:0000313" key="3">
    <source>
        <dbReference type="Proteomes" id="UP000657385"/>
    </source>
</evidence>
<dbReference type="InterPro" id="IPR029058">
    <property type="entry name" value="AB_hydrolase_fold"/>
</dbReference>
<evidence type="ECO:0000259" key="1">
    <source>
        <dbReference type="Pfam" id="PF00561"/>
    </source>
</evidence>
<dbReference type="InterPro" id="IPR000073">
    <property type="entry name" value="AB_hydrolase_1"/>
</dbReference>
<dbReference type="RefSeq" id="WP_196198628.1">
    <property type="nucleotide sequence ID" value="NZ_JADPRT010000026.1"/>
</dbReference>
<keyword evidence="3" id="KW-1185">Reference proteome</keyword>
<dbReference type="Gene3D" id="3.40.50.1820">
    <property type="entry name" value="alpha/beta hydrolase"/>
    <property type="match status" value="1"/>
</dbReference>
<dbReference type="SUPFAM" id="SSF53474">
    <property type="entry name" value="alpha/beta-Hydrolases"/>
    <property type="match status" value="1"/>
</dbReference>
<comment type="caution">
    <text evidence="2">The sequence shown here is derived from an EMBL/GenBank/DDBJ whole genome shotgun (WGS) entry which is preliminary data.</text>
</comment>
<name>A0A931FHM6_9ACTN</name>
<keyword evidence="2" id="KW-0378">Hydrolase</keyword>
<reference evidence="2" key="1">
    <citation type="submission" date="2020-11" db="EMBL/GenBank/DDBJ databases">
        <title>Isolation and identification of active actinomycetes.</title>
        <authorList>
            <person name="Yu B."/>
        </authorList>
    </citation>
    <scope>NUCLEOTIDE SEQUENCE</scope>
    <source>
        <strain evidence="2">NEAU-YB345</strain>
    </source>
</reference>
<accession>A0A931FHM6</accession>